<keyword evidence="2" id="KW-1133">Transmembrane helix</keyword>
<dbReference type="EMBL" id="JBHSXS010000056">
    <property type="protein sequence ID" value="MFC6886593.1"/>
    <property type="molecule type" value="Genomic_DNA"/>
</dbReference>
<evidence type="ECO:0000256" key="1">
    <source>
        <dbReference type="SAM" id="MobiDB-lite"/>
    </source>
</evidence>
<comment type="caution">
    <text evidence="3">The sequence shown here is derived from an EMBL/GenBank/DDBJ whole genome shotgun (WGS) entry which is preliminary data.</text>
</comment>
<evidence type="ECO:0000313" key="4">
    <source>
        <dbReference type="Proteomes" id="UP001596380"/>
    </source>
</evidence>
<name>A0ABW2CXM5_9ACTN</name>
<evidence type="ECO:0000313" key="3">
    <source>
        <dbReference type="EMBL" id="MFC6886593.1"/>
    </source>
</evidence>
<keyword evidence="4" id="KW-1185">Reference proteome</keyword>
<dbReference type="RefSeq" id="WP_378064114.1">
    <property type="nucleotide sequence ID" value="NZ_JBHSXS010000056.1"/>
</dbReference>
<keyword evidence="2" id="KW-0472">Membrane</keyword>
<feature type="transmembrane region" description="Helical" evidence="2">
    <location>
        <begin position="52"/>
        <end position="74"/>
    </location>
</feature>
<dbReference type="Proteomes" id="UP001596380">
    <property type="component" value="Unassembled WGS sequence"/>
</dbReference>
<sequence>MDDELEALLRDHYRRGADEIHAEPALVRRFQAAGAEEARTGAMSLKALLRRWTLPVLAGAVTAAVVVAVAVFLWPGTDRSDTPRPLGPATPATSSPAPSGSESASPEAPTARPSRPQDPSTRPPASGHPRSPDPAPSAEPPGHPPTRAPSIPEAPRPSLPNRR</sequence>
<feature type="compositionally biased region" description="Pro residues" evidence="1">
    <location>
        <begin position="132"/>
        <end position="163"/>
    </location>
</feature>
<feature type="compositionally biased region" description="Low complexity" evidence="1">
    <location>
        <begin position="87"/>
        <end position="114"/>
    </location>
</feature>
<evidence type="ECO:0000256" key="2">
    <source>
        <dbReference type="SAM" id="Phobius"/>
    </source>
</evidence>
<reference evidence="4" key="1">
    <citation type="journal article" date="2019" name="Int. J. Syst. Evol. Microbiol.">
        <title>The Global Catalogue of Microorganisms (GCM) 10K type strain sequencing project: providing services to taxonomists for standard genome sequencing and annotation.</title>
        <authorList>
            <consortium name="The Broad Institute Genomics Platform"/>
            <consortium name="The Broad Institute Genome Sequencing Center for Infectious Disease"/>
            <person name="Wu L."/>
            <person name="Ma J."/>
        </authorList>
    </citation>
    <scope>NUCLEOTIDE SEQUENCE [LARGE SCALE GENOMIC DNA]</scope>
    <source>
        <strain evidence="4">JCM 3369</strain>
    </source>
</reference>
<protein>
    <submittedName>
        <fullName evidence="3">Uncharacterized protein</fullName>
    </submittedName>
</protein>
<gene>
    <name evidence="3" type="ORF">ACFQKB_43005</name>
</gene>
<feature type="region of interest" description="Disordered" evidence="1">
    <location>
        <begin position="76"/>
        <end position="163"/>
    </location>
</feature>
<keyword evidence="2" id="KW-0812">Transmembrane</keyword>
<accession>A0ABW2CXM5</accession>
<proteinExistence type="predicted"/>
<organism evidence="3 4">
    <name type="scientific">Actinomadura yumaensis</name>
    <dbReference type="NCBI Taxonomy" id="111807"/>
    <lineage>
        <taxon>Bacteria</taxon>
        <taxon>Bacillati</taxon>
        <taxon>Actinomycetota</taxon>
        <taxon>Actinomycetes</taxon>
        <taxon>Streptosporangiales</taxon>
        <taxon>Thermomonosporaceae</taxon>
        <taxon>Actinomadura</taxon>
    </lineage>
</organism>